<comment type="catalytic activity">
    <reaction evidence="1 20">
        <text>2 a phenolic donor + H2O2 = 2 a phenolic radical donor + 2 H2O</text>
        <dbReference type="Rhea" id="RHEA:56136"/>
        <dbReference type="ChEBI" id="CHEBI:15377"/>
        <dbReference type="ChEBI" id="CHEBI:16240"/>
        <dbReference type="ChEBI" id="CHEBI:139520"/>
        <dbReference type="ChEBI" id="CHEBI:139521"/>
        <dbReference type="EC" id="1.11.1.7"/>
    </reaction>
</comment>
<evidence type="ECO:0000256" key="18">
    <source>
        <dbReference type="PIRSR" id="PIRSR600823-4"/>
    </source>
</evidence>
<keyword evidence="20" id="KW-0964">Secreted</keyword>
<reference evidence="22" key="1">
    <citation type="journal article" date="2013" name="Nat. Biotechnol.">
        <title>Draft genome sequence of chickpea (Cicer arietinum) provides a resource for trait improvement.</title>
        <authorList>
            <person name="Varshney R.K."/>
            <person name="Song C."/>
            <person name="Saxena R.K."/>
            <person name="Azam S."/>
            <person name="Yu S."/>
            <person name="Sharpe A.G."/>
            <person name="Cannon S."/>
            <person name="Baek J."/>
            <person name="Rosen B.D."/>
            <person name="Tar'an B."/>
            <person name="Millan T."/>
            <person name="Zhang X."/>
            <person name="Ramsay L.D."/>
            <person name="Iwata A."/>
            <person name="Wang Y."/>
            <person name="Nelson W."/>
            <person name="Farmer A.D."/>
            <person name="Gaur P.M."/>
            <person name="Soderlund C."/>
            <person name="Penmetsa R.V."/>
            <person name="Xu C."/>
            <person name="Bharti A.K."/>
            <person name="He W."/>
            <person name="Winter P."/>
            <person name="Zhao S."/>
            <person name="Hane J.K."/>
            <person name="Carrasquilla-Garcia N."/>
            <person name="Condie J.A."/>
            <person name="Upadhyaya H.D."/>
            <person name="Luo M.C."/>
            <person name="Thudi M."/>
            <person name="Gowda C.L."/>
            <person name="Singh N.P."/>
            <person name="Lichtenzveig J."/>
            <person name="Gali K.K."/>
            <person name="Rubio J."/>
            <person name="Nadarajan N."/>
            <person name="Dolezel J."/>
            <person name="Bansal K.C."/>
            <person name="Xu X."/>
            <person name="Edwards D."/>
            <person name="Zhang G."/>
            <person name="Kahl G."/>
            <person name="Gil J."/>
            <person name="Singh K.B."/>
            <person name="Datta S.K."/>
            <person name="Jackson S.A."/>
            <person name="Wang J."/>
            <person name="Cook D.R."/>
        </authorList>
    </citation>
    <scope>NUCLEOTIDE SEQUENCE [LARGE SCALE GENOMIC DNA]</scope>
    <source>
        <strain evidence="22">cv. CDC Frontier</strain>
    </source>
</reference>
<dbReference type="InterPro" id="IPR002016">
    <property type="entry name" value="Haem_peroxidase"/>
</dbReference>
<sequence length="323" mass="35750">MDSRIQYFLVLFMITFATILSPTVAKLSSNYYNKVCPQALQIVESIVKQAIIHEPRMGASLLRLHFHDCFVNGCDGSVLLDDTPNFVGEKSALPNINSLRGFEVVDQIKATLDISCKGHVVSCADILAIAARDSIAILGGYTYWYEVLLGRRDARNASRDAANINLPAPFLNLTQLITSFKSHGLNLRDLVVLSGAHTIGFAKCSSFRDRIYNDTNIDYNFASNLRNSCPRIGGDDNLAPLDATPKKVDTIYYKSLLYKKGLLHSDQELFKGDGSQSDALVKLYSKNSYAFAKDFGVSMIKMGNLKPLTGKKGEIRCNCRKVN</sequence>
<feature type="binding site" evidence="17">
    <location>
        <position position="71"/>
    </location>
    <ligand>
        <name>Ca(2+)</name>
        <dbReference type="ChEBI" id="CHEBI:29108"/>
        <label>1</label>
    </ligand>
</feature>
<dbReference type="FunFam" id="1.10.420.10:FF:000006">
    <property type="entry name" value="Peroxidase"/>
    <property type="match status" value="1"/>
</dbReference>
<dbReference type="PANTHER" id="PTHR31388:SF157">
    <property type="entry name" value="PEROXIDASE"/>
    <property type="match status" value="1"/>
</dbReference>
<proteinExistence type="inferred from homology"/>
<feature type="binding site" description="axial binding residue" evidence="17">
    <location>
        <position position="197"/>
    </location>
    <ligand>
        <name>heme b</name>
        <dbReference type="ChEBI" id="CHEBI:60344"/>
    </ligand>
    <ligandPart>
        <name>Fe</name>
        <dbReference type="ChEBI" id="CHEBI:18248"/>
    </ligandPart>
</feature>
<evidence type="ECO:0000256" key="8">
    <source>
        <dbReference type="ARBA" id="ARBA00022723"/>
    </source>
</evidence>
<dbReference type="InterPro" id="IPR033905">
    <property type="entry name" value="Secretory_peroxidase"/>
</dbReference>
<dbReference type="OrthoDB" id="2113341at2759"/>
<dbReference type="GeneID" id="101513657"/>
<dbReference type="InterPro" id="IPR019794">
    <property type="entry name" value="Peroxidases_AS"/>
</dbReference>
<keyword evidence="7 20" id="KW-0349">Heme</keyword>
<evidence type="ECO:0000256" key="19">
    <source>
        <dbReference type="PIRSR" id="PIRSR600823-5"/>
    </source>
</evidence>
<feature type="disulfide bond" evidence="19">
    <location>
        <begin position="204"/>
        <end position="229"/>
    </location>
</feature>
<feature type="active site" description="Proton acceptor" evidence="15">
    <location>
        <position position="67"/>
    </location>
</feature>
<dbReference type="GO" id="GO:0005576">
    <property type="term" value="C:extracellular region"/>
    <property type="evidence" value="ECO:0007669"/>
    <property type="project" value="UniProtKB-SubCell"/>
</dbReference>
<comment type="cofactor">
    <cofactor evidence="17 20">
        <name>heme b</name>
        <dbReference type="ChEBI" id="CHEBI:60344"/>
    </cofactor>
    <text evidence="17 20">Binds 1 heme b (iron(II)-protoporphyrin IX) group per subunit.</text>
</comment>
<evidence type="ECO:0000256" key="16">
    <source>
        <dbReference type="PIRSR" id="PIRSR600823-2"/>
    </source>
</evidence>
<dbReference type="AlphaFoldDB" id="A0A1S2XMT2"/>
<dbReference type="RefSeq" id="XP_004490698.1">
    <property type="nucleotide sequence ID" value="XM_004490641.2"/>
</dbReference>
<evidence type="ECO:0000256" key="9">
    <source>
        <dbReference type="ARBA" id="ARBA00022729"/>
    </source>
</evidence>
<dbReference type="PRINTS" id="PR00458">
    <property type="entry name" value="PEROXIDASE"/>
</dbReference>
<keyword evidence="8 17" id="KW-0479">Metal-binding</keyword>
<comment type="similarity">
    <text evidence="20">Belongs to the peroxidase family. Classical plant (class III) peroxidase subfamily.</text>
</comment>
<evidence type="ECO:0000256" key="12">
    <source>
        <dbReference type="ARBA" id="ARBA00023004"/>
    </source>
</evidence>
<evidence type="ECO:0000256" key="5">
    <source>
        <dbReference type="ARBA" id="ARBA00012313"/>
    </source>
</evidence>
<gene>
    <name evidence="23" type="primary">LOC101513657</name>
</gene>
<evidence type="ECO:0000256" key="15">
    <source>
        <dbReference type="PIRSR" id="PIRSR600823-1"/>
    </source>
</evidence>
<evidence type="ECO:0000256" key="7">
    <source>
        <dbReference type="ARBA" id="ARBA00022617"/>
    </source>
</evidence>
<feature type="domain" description="Plant heme peroxidase family profile" evidence="21">
    <location>
        <begin position="26"/>
        <end position="323"/>
    </location>
</feature>
<evidence type="ECO:0000256" key="17">
    <source>
        <dbReference type="PIRSR" id="PIRSR600823-3"/>
    </source>
</evidence>
<dbReference type="eggNOG" id="ENOG502QQ5N">
    <property type="taxonomic scope" value="Eukaryota"/>
</dbReference>
<dbReference type="PRINTS" id="PR00461">
    <property type="entry name" value="PLPEROXIDASE"/>
</dbReference>
<feature type="disulfide bond" evidence="19">
    <location>
        <begin position="123"/>
        <end position="319"/>
    </location>
</feature>
<protein>
    <recommendedName>
        <fullName evidence="5 20">Peroxidase</fullName>
        <ecNumber evidence="5 20">1.11.1.7</ecNumber>
    </recommendedName>
</protein>
<dbReference type="PaxDb" id="3827-XP_004490698.1"/>
<evidence type="ECO:0000256" key="3">
    <source>
        <dbReference type="ARBA" id="ARBA00004613"/>
    </source>
</evidence>
<dbReference type="KEGG" id="cam:101513657"/>
<evidence type="ECO:0000256" key="4">
    <source>
        <dbReference type="ARBA" id="ARBA00006873"/>
    </source>
</evidence>
<dbReference type="FunFam" id="1.10.520.10:FF:000009">
    <property type="entry name" value="Peroxidase"/>
    <property type="match status" value="1"/>
</dbReference>
<dbReference type="PROSITE" id="PS00436">
    <property type="entry name" value="PEROXIDASE_2"/>
    <property type="match status" value="1"/>
</dbReference>
<dbReference type="InterPro" id="IPR000823">
    <property type="entry name" value="Peroxidase_pln"/>
</dbReference>
<accession>A0A1S2XMT2</accession>
<dbReference type="CDD" id="cd00693">
    <property type="entry name" value="secretory_peroxidase"/>
    <property type="match status" value="1"/>
</dbReference>
<dbReference type="Proteomes" id="UP000087171">
    <property type="component" value="Chromosome Ca2"/>
</dbReference>
<feature type="binding site" evidence="17">
    <location>
        <position position="244"/>
    </location>
    <ligand>
        <name>Ca(2+)</name>
        <dbReference type="ChEBI" id="CHEBI:29108"/>
        <label>2</label>
    </ligand>
</feature>
<organism evidence="22 23">
    <name type="scientific">Cicer arietinum</name>
    <name type="common">Chickpea</name>
    <name type="synonym">Garbanzo</name>
    <dbReference type="NCBI Taxonomy" id="3827"/>
    <lineage>
        <taxon>Eukaryota</taxon>
        <taxon>Viridiplantae</taxon>
        <taxon>Streptophyta</taxon>
        <taxon>Embryophyta</taxon>
        <taxon>Tracheophyta</taxon>
        <taxon>Spermatophyta</taxon>
        <taxon>Magnoliopsida</taxon>
        <taxon>eudicotyledons</taxon>
        <taxon>Gunneridae</taxon>
        <taxon>Pentapetalae</taxon>
        <taxon>rosids</taxon>
        <taxon>fabids</taxon>
        <taxon>Fabales</taxon>
        <taxon>Fabaceae</taxon>
        <taxon>Papilionoideae</taxon>
        <taxon>50 kb inversion clade</taxon>
        <taxon>NPAAA clade</taxon>
        <taxon>Hologalegina</taxon>
        <taxon>IRL clade</taxon>
        <taxon>Cicereae</taxon>
        <taxon>Cicer</taxon>
    </lineage>
</organism>
<feature type="chain" id="PRO_5010001356" description="Peroxidase" evidence="20">
    <location>
        <begin position="26"/>
        <end position="323"/>
    </location>
</feature>
<comment type="cofactor">
    <cofactor evidence="17 20">
        <name>Ca(2+)</name>
        <dbReference type="ChEBI" id="CHEBI:29108"/>
    </cofactor>
    <text evidence="17 20">Binds 2 calcium ions per subunit.</text>
</comment>
<feature type="disulfide bond" evidence="19">
    <location>
        <begin position="69"/>
        <end position="74"/>
    </location>
</feature>
<evidence type="ECO:0000256" key="20">
    <source>
        <dbReference type="RuleBase" id="RU362060"/>
    </source>
</evidence>
<comment type="subcellular location">
    <subcellularLocation>
        <location evidence="3 20">Secreted</location>
    </subcellularLocation>
</comment>
<dbReference type="InterPro" id="IPR010255">
    <property type="entry name" value="Haem_peroxidase_sf"/>
</dbReference>
<keyword evidence="22" id="KW-1185">Reference proteome</keyword>
<dbReference type="PROSITE" id="PS00435">
    <property type="entry name" value="PEROXIDASE_1"/>
    <property type="match status" value="1"/>
</dbReference>
<keyword evidence="12 17" id="KW-0408">Iron</keyword>
<keyword evidence="9 20" id="KW-0732">Signal</keyword>
<feature type="binding site" evidence="17">
    <location>
        <position position="75"/>
    </location>
    <ligand>
        <name>Ca(2+)</name>
        <dbReference type="ChEBI" id="CHEBI:29108"/>
        <label>1</label>
    </ligand>
</feature>
<evidence type="ECO:0000256" key="10">
    <source>
        <dbReference type="ARBA" id="ARBA00022837"/>
    </source>
</evidence>
<keyword evidence="14" id="KW-0325">Glycoprotein</keyword>
<evidence type="ECO:0000256" key="13">
    <source>
        <dbReference type="ARBA" id="ARBA00023157"/>
    </source>
</evidence>
<dbReference type="EC" id="1.11.1.7" evidence="5 20"/>
<keyword evidence="20" id="KW-0376">Hydrogen peroxide</keyword>
<feature type="site" description="Transition state stabilizer" evidence="18">
    <location>
        <position position="63"/>
    </location>
</feature>
<feature type="binding site" evidence="17">
    <location>
        <position position="198"/>
    </location>
    <ligand>
        <name>Ca(2+)</name>
        <dbReference type="ChEBI" id="CHEBI:29108"/>
        <label>2</label>
    </ligand>
</feature>
<dbReference type="Gene3D" id="1.10.520.10">
    <property type="match status" value="1"/>
</dbReference>
<dbReference type="Pfam" id="PF00141">
    <property type="entry name" value="peroxidase"/>
    <property type="match status" value="1"/>
</dbReference>
<evidence type="ECO:0000256" key="1">
    <source>
        <dbReference type="ARBA" id="ARBA00000189"/>
    </source>
</evidence>
<comment type="similarity">
    <text evidence="4">Belongs to the peroxidase family. Ascorbate peroxidase subfamily.</text>
</comment>
<keyword evidence="10 17" id="KW-0106">Calcium</keyword>
<evidence type="ECO:0000256" key="2">
    <source>
        <dbReference type="ARBA" id="ARBA00002322"/>
    </source>
</evidence>
<feature type="binding site" evidence="17">
    <location>
        <position position="68"/>
    </location>
    <ligand>
        <name>Ca(2+)</name>
        <dbReference type="ChEBI" id="CHEBI:29108"/>
        <label>1</label>
    </ligand>
</feature>
<feature type="binding site" evidence="17">
    <location>
        <position position="77"/>
    </location>
    <ligand>
        <name>Ca(2+)</name>
        <dbReference type="ChEBI" id="CHEBI:29108"/>
        <label>1</label>
    </ligand>
</feature>
<dbReference type="GO" id="GO:0020037">
    <property type="term" value="F:heme binding"/>
    <property type="evidence" value="ECO:0007669"/>
    <property type="project" value="UniProtKB-UniRule"/>
</dbReference>
<comment type="function">
    <text evidence="2">Removal of H(2)O(2), oxidation of toxic reductants, biosynthesis and degradation of lignin, suberization, auxin catabolism, response to environmental stresses such as wounding, pathogen attack and oxidative stress. These functions might be dependent on each isozyme/isoform in each plant tissue.</text>
</comment>
<keyword evidence="11 20" id="KW-0560">Oxidoreductase</keyword>
<evidence type="ECO:0000256" key="11">
    <source>
        <dbReference type="ARBA" id="ARBA00023002"/>
    </source>
</evidence>
<dbReference type="GO" id="GO:0046872">
    <property type="term" value="F:metal ion binding"/>
    <property type="evidence" value="ECO:0007669"/>
    <property type="project" value="UniProtKB-UniRule"/>
</dbReference>
<feature type="binding site" evidence="16">
    <location>
        <position position="167"/>
    </location>
    <ligand>
        <name>substrate</name>
    </ligand>
</feature>
<dbReference type="GO" id="GO:0042744">
    <property type="term" value="P:hydrogen peroxide catabolic process"/>
    <property type="evidence" value="ECO:0007669"/>
    <property type="project" value="UniProtKB-KW"/>
</dbReference>
<evidence type="ECO:0000256" key="6">
    <source>
        <dbReference type="ARBA" id="ARBA00022559"/>
    </source>
</evidence>
<evidence type="ECO:0000256" key="14">
    <source>
        <dbReference type="ARBA" id="ARBA00023180"/>
    </source>
</evidence>
<dbReference type="GO" id="GO:0140825">
    <property type="term" value="F:lactoperoxidase activity"/>
    <property type="evidence" value="ECO:0007669"/>
    <property type="project" value="UniProtKB-EC"/>
</dbReference>
<dbReference type="SUPFAM" id="SSF48113">
    <property type="entry name" value="Heme-dependent peroxidases"/>
    <property type="match status" value="1"/>
</dbReference>
<dbReference type="InterPro" id="IPR019793">
    <property type="entry name" value="Peroxidases_heam-ligand_BS"/>
</dbReference>
<dbReference type="GO" id="GO:0006979">
    <property type="term" value="P:response to oxidative stress"/>
    <property type="evidence" value="ECO:0007669"/>
    <property type="project" value="UniProtKB-UniRule"/>
</dbReference>
<feature type="signal peptide" evidence="20">
    <location>
        <begin position="1"/>
        <end position="25"/>
    </location>
</feature>
<name>A0A1S2XMT2_CICAR</name>
<reference evidence="23" key="2">
    <citation type="submission" date="2025-08" db="UniProtKB">
        <authorList>
            <consortium name="RefSeq"/>
        </authorList>
    </citation>
    <scope>IDENTIFICATION</scope>
    <source>
        <tissue evidence="23">Etiolated seedlings</tissue>
    </source>
</reference>
<feature type="binding site" evidence="17">
    <location>
        <position position="73"/>
    </location>
    <ligand>
        <name>Ca(2+)</name>
        <dbReference type="ChEBI" id="CHEBI:29108"/>
        <label>1</label>
    </ligand>
</feature>
<feature type="disulfide bond" evidence="19">
    <location>
        <begin position="36"/>
        <end position="116"/>
    </location>
</feature>
<feature type="binding site" evidence="17">
    <location>
        <position position="249"/>
    </location>
    <ligand>
        <name>Ca(2+)</name>
        <dbReference type="ChEBI" id="CHEBI:29108"/>
        <label>2</label>
    </ligand>
</feature>
<dbReference type="STRING" id="3827.A0A1S2XMT2"/>
<evidence type="ECO:0000313" key="22">
    <source>
        <dbReference type="Proteomes" id="UP000087171"/>
    </source>
</evidence>
<dbReference type="PROSITE" id="PS50873">
    <property type="entry name" value="PEROXIDASE_4"/>
    <property type="match status" value="1"/>
</dbReference>
<feature type="binding site" evidence="17">
    <location>
        <position position="89"/>
    </location>
    <ligand>
        <name>Ca(2+)</name>
        <dbReference type="ChEBI" id="CHEBI:29108"/>
        <label>1</label>
    </ligand>
</feature>
<feature type="binding site" evidence="17">
    <location>
        <position position="242"/>
    </location>
    <ligand>
        <name>Ca(2+)</name>
        <dbReference type="ChEBI" id="CHEBI:29108"/>
        <label>2</label>
    </ligand>
</feature>
<dbReference type="Gene3D" id="1.10.420.10">
    <property type="entry name" value="Peroxidase, domain 2"/>
    <property type="match status" value="1"/>
</dbReference>
<keyword evidence="13 19" id="KW-1015">Disulfide bond</keyword>
<evidence type="ECO:0000313" key="23">
    <source>
        <dbReference type="RefSeq" id="XP_004490698.1"/>
    </source>
</evidence>
<evidence type="ECO:0000259" key="21">
    <source>
        <dbReference type="PROSITE" id="PS50873"/>
    </source>
</evidence>
<dbReference type="PANTHER" id="PTHR31388">
    <property type="entry name" value="PEROXIDASE 72-RELATED"/>
    <property type="match status" value="1"/>
</dbReference>
<keyword evidence="6 20" id="KW-0575">Peroxidase</keyword>